<protein>
    <submittedName>
        <fullName evidence="2">Helix-turn-helix domain-containing protein</fullName>
    </submittedName>
</protein>
<gene>
    <name evidence="2" type="ORF">ACFQPB_08115</name>
</gene>
<evidence type="ECO:0000313" key="2">
    <source>
        <dbReference type="EMBL" id="MFC7408823.1"/>
    </source>
</evidence>
<dbReference type="EMBL" id="JBHTCA010000004">
    <property type="protein sequence ID" value="MFC7408823.1"/>
    <property type="molecule type" value="Genomic_DNA"/>
</dbReference>
<keyword evidence="3" id="KW-1185">Reference proteome</keyword>
<sequence length="62" mass="7266">MQTTPRQYQQLHPEDRVTMASLLQQNYSLRDIATVLNRSPSTISRRTWCACLGRRDVFRLDA</sequence>
<feature type="domain" description="Transposase IS30-like HTH" evidence="1">
    <location>
        <begin position="8"/>
        <end position="45"/>
    </location>
</feature>
<dbReference type="Pfam" id="PF13936">
    <property type="entry name" value="HTH_38"/>
    <property type="match status" value="1"/>
</dbReference>
<dbReference type="SUPFAM" id="SSF88659">
    <property type="entry name" value="Sigma3 and sigma4 domains of RNA polymerase sigma factors"/>
    <property type="match status" value="1"/>
</dbReference>
<proteinExistence type="predicted"/>
<dbReference type="Proteomes" id="UP001596501">
    <property type="component" value="Unassembled WGS sequence"/>
</dbReference>
<dbReference type="RefSeq" id="WP_382221672.1">
    <property type="nucleotide sequence ID" value="NZ_JBHTCA010000004.1"/>
</dbReference>
<organism evidence="2 3">
    <name type="scientific">Hydrogenophaga atypica</name>
    <dbReference type="NCBI Taxonomy" id="249409"/>
    <lineage>
        <taxon>Bacteria</taxon>
        <taxon>Pseudomonadati</taxon>
        <taxon>Pseudomonadota</taxon>
        <taxon>Betaproteobacteria</taxon>
        <taxon>Burkholderiales</taxon>
        <taxon>Comamonadaceae</taxon>
        <taxon>Hydrogenophaga</taxon>
    </lineage>
</organism>
<comment type="caution">
    <text evidence="2">The sequence shown here is derived from an EMBL/GenBank/DDBJ whole genome shotgun (WGS) entry which is preliminary data.</text>
</comment>
<evidence type="ECO:0000259" key="1">
    <source>
        <dbReference type="Pfam" id="PF13936"/>
    </source>
</evidence>
<reference evidence="3" key="1">
    <citation type="journal article" date="2019" name="Int. J. Syst. Evol. Microbiol.">
        <title>The Global Catalogue of Microorganisms (GCM) 10K type strain sequencing project: providing services to taxonomists for standard genome sequencing and annotation.</title>
        <authorList>
            <consortium name="The Broad Institute Genomics Platform"/>
            <consortium name="The Broad Institute Genome Sequencing Center for Infectious Disease"/>
            <person name="Wu L."/>
            <person name="Ma J."/>
        </authorList>
    </citation>
    <scope>NUCLEOTIDE SEQUENCE [LARGE SCALE GENOMIC DNA]</scope>
    <source>
        <strain evidence="3">CGMCC 1.12371</strain>
    </source>
</reference>
<dbReference type="InterPro" id="IPR025246">
    <property type="entry name" value="IS30-like_HTH"/>
</dbReference>
<accession>A0ABW2QJX8</accession>
<name>A0ABW2QJX8_9BURK</name>
<dbReference type="InterPro" id="IPR013324">
    <property type="entry name" value="RNA_pol_sigma_r3/r4-like"/>
</dbReference>
<evidence type="ECO:0000313" key="3">
    <source>
        <dbReference type="Proteomes" id="UP001596501"/>
    </source>
</evidence>